<evidence type="ECO:0000313" key="3">
    <source>
        <dbReference type="Proteomes" id="UP000219329"/>
    </source>
</evidence>
<sequence>MEFLLPIHIIAGTIALFCAAMSVLSEKGKKVHVLSGRTYFWGMATIFLTAIPMSIISSNIFLFLIAIFSFYLAFAGMRFARNRKGVATILDWIAICLMIFSGIGMWILATIYFLNSNTQYIVLLVFGFLSITLGYADFRSYKNNSAIGKERISRHLTNMMGGTIAVITAVLVVNPPFEPEWVWWVLPTVLITPVIFWWNFKILK</sequence>
<dbReference type="EMBL" id="NTJZ01000010">
    <property type="protein sequence ID" value="PDH33175.1"/>
    <property type="molecule type" value="Genomic_DNA"/>
</dbReference>
<evidence type="ECO:0000256" key="1">
    <source>
        <dbReference type="SAM" id="Phobius"/>
    </source>
</evidence>
<dbReference type="Proteomes" id="UP000219329">
    <property type="component" value="Unassembled WGS sequence"/>
</dbReference>
<comment type="caution">
    <text evidence="2">The sequence shown here is derived from an EMBL/GenBank/DDBJ whole genome shotgun (WGS) entry which is preliminary data.</text>
</comment>
<feature type="transmembrane region" description="Helical" evidence="1">
    <location>
        <begin position="120"/>
        <end position="136"/>
    </location>
</feature>
<gene>
    <name evidence="2" type="ORF">CNF02_09500</name>
</gene>
<feature type="transmembrane region" description="Helical" evidence="1">
    <location>
        <begin position="156"/>
        <end position="175"/>
    </location>
</feature>
<evidence type="ECO:0008006" key="4">
    <source>
        <dbReference type="Google" id="ProtNLM"/>
    </source>
</evidence>
<organism evidence="2 3">
    <name type="scientific">OM182 bacterium MED-G28</name>
    <dbReference type="NCBI Taxonomy" id="1986256"/>
    <lineage>
        <taxon>Bacteria</taxon>
        <taxon>Pseudomonadati</taxon>
        <taxon>Pseudomonadota</taxon>
        <taxon>Gammaproteobacteria</taxon>
        <taxon>OMG group</taxon>
        <taxon>OM182 clade</taxon>
    </lineage>
</organism>
<feature type="transmembrane region" description="Helical" evidence="1">
    <location>
        <begin position="61"/>
        <end position="80"/>
    </location>
</feature>
<proteinExistence type="predicted"/>
<feature type="transmembrane region" description="Helical" evidence="1">
    <location>
        <begin position="181"/>
        <end position="200"/>
    </location>
</feature>
<dbReference type="AlphaFoldDB" id="A0A2A5W9G7"/>
<reference evidence="2 3" key="1">
    <citation type="submission" date="2017-08" db="EMBL/GenBank/DDBJ databases">
        <title>Fine stratification of microbial communities through a metagenomic profile of the photic zone.</title>
        <authorList>
            <person name="Haro-Moreno J.M."/>
            <person name="Lopez-Perez M."/>
            <person name="De La Torre J."/>
            <person name="Picazo A."/>
            <person name="Camacho A."/>
            <person name="Rodriguez-Valera F."/>
        </authorList>
    </citation>
    <scope>NUCLEOTIDE SEQUENCE [LARGE SCALE GENOMIC DNA]</scope>
    <source>
        <strain evidence="2">MED-G28</strain>
    </source>
</reference>
<name>A0A2A5W9G7_9GAMM</name>
<feature type="transmembrane region" description="Helical" evidence="1">
    <location>
        <begin position="92"/>
        <end position="114"/>
    </location>
</feature>
<protein>
    <recommendedName>
        <fullName evidence="4">DUF2306 domain-containing protein</fullName>
    </recommendedName>
</protein>
<feature type="transmembrane region" description="Helical" evidence="1">
    <location>
        <begin position="6"/>
        <end position="26"/>
    </location>
</feature>
<evidence type="ECO:0000313" key="2">
    <source>
        <dbReference type="EMBL" id="PDH33175.1"/>
    </source>
</evidence>
<keyword evidence="1" id="KW-0812">Transmembrane</keyword>
<accession>A0A2A5W9G7</accession>
<keyword evidence="1" id="KW-0472">Membrane</keyword>
<feature type="transmembrane region" description="Helical" evidence="1">
    <location>
        <begin position="38"/>
        <end position="55"/>
    </location>
</feature>
<keyword evidence="1" id="KW-1133">Transmembrane helix</keyword>